<accession>A0A1I5E0E5</accession>
<dbReference type="RefSeq" id="WP_167545182.1">
    <property type="nucleotide sequence ID" value="NZ_FOWC01000001.1"/>
</dbReference>
<evidence type="ECO:0000313" key="3">
    <source>
        <dbReference type="Proteomes" id="UP000199137"/>
    </source>
</evidence>
<feature type="compositionally biased region" description="Low complexity" evidence="1">
    <location>
        <begin position="1"/>
        <end position="17"/>
    </location>
</feature>
<proteinExistence type="predicted"/>
<reference evidence="2 3" key="1">
    <citation type="submission" date="2016-10" db="EMBL/GenBank/DDBJ databases">
        <authorList>
            <person name="de Groot N.N."/>
        </authorList>
    </citation>
    <scope>NUCLEOTIDE SEQUENCE [LARGE SCALE GENOMIC DNA]</scope>
    <source>
        <strain evidence="2 3">DSM 44637</strain>
    </source>
</reference>
<organism evidence="2 3">
    <name type="scientific">Amycolatopsis rubida</name>
    <dbReference type="NCBI Taxonomy" id="112413"/>
    <lineage>
        <taxon>Bacteria</taxon>
        <taxon>Bacillati</taxon>
        <taxon>Actinomycetota</taxon>
        <taxon>Actinomycetes</taxon>
        <taxon>Pseudonocardiales</taxon>
        <taxon>Pseudonocardiaceae</taxon>
        <taxon>Amycolatopsis</taxon>
    </lineage>
</organism>
<dbReference type="STRING" id="112413.SAMN05421854_101434"/>
<name>A0A1I5E0E5_9PSEU</name>
<dbReference type="Proteomes" id="UP000199137">
    <property type="component" value="Unassembled WGS sequence"/>
</dbReference>
<sequence length="55" mass="5837">MATTSEPATTTPAATRDAAPRVPPRLTKHDRVALGAIRIAAALPGELDGRPWPHR</sequence>
<feature type="region of interest" description="Disordered" evidence="1">
    <location>
        <begin position="1"/>
        <end position="29"/>
    </location>
</feature>
<dbReference type="EMBL" id="FOWC01000001">
    <property type="protein sequence ID" value="SFO04975.1"/>
    <property type="molecule type" value="Genomic_DNA"/>
</dbReference>
<evidence type="ECO:0000256" key="1">
    <source>
        <dbReference type="SAM" id="MobiDB-lite"/>
    </source>
</evidence>
<gene>
    <name evidence="2" type="ORF">SAMN05421854_101434</name>
</gene>
<evidence type="ECO:0000313" key="2">
    <source>
        <dbReference type="EMBL" id="SFO04975.1"/>
    </source>
</evidence>
<dbReference type="AlphaFoldDB" id="A0A1I5E0E5"/>
<protein>
    <submittedName>
        <fullName evidence="2">Uncharacterized protein</fullName>
    </submittedName>
</protein>